<feature type="region of interest" description="Disordered" evidence="1">
    <location>
        <begin position="38"/>
        <end position="66"/>
    </location>
</feature>
<evidence type="ECO:0000256" key="1">
    <source>
        <dbReference type="SAM" id="MobiDB-lite"/>
    </source>
</evidence>
<dbReference type="RefSeq" id="WP_397714857.1">
    <property type="nucleotide sequence ID" value="NZ_JBIRGN010000004.1"/>
</dbReference>
<sequence>MPFAPDEVYVDHMCGPGPDGHWRGSFVIHVRADVLRPLGLHPDQPTSRPVGPSPPGWWHAAAERRP</sequence>
<keyword evidence="3" id="KW-1185">Reference proteome</keyword>
<dbReference type="Proteomes" id="UP001610818">
    <property type="component" value="Unassembled WGS sequence"/>
</dbReference>
<name>A0ABW7QTP5_9ACTN</name>
<proteinExistence type="predicted"/>
<protein>
    <submittedName>
        <fullName evidence="2">Uncharacterized protein</fullName>
    </submittedName>
</protein>
<gene>
    <name evidence="2" type="ORF">ACH4F9_25450</name>
</gene>
<comment type="caution">
    <text evidence="2">The sequence shown here is derived from an EMBL/GenBank/DDBJ whole genome shotgun (WGS) entry which is preliminary data.</text>
</comment>
<evidence type="ECO:0000313" key="2">
    <source>
        <dbReference type="EMBL" id="MFH8548366.1"/>
    </source>
</evidence>
<dbReference type="EMBL" id="JBIRGQ010000004">
    <property type="protein sequence ID" value="MFH8548366.1"/>
    <property type="molecule type" value="Genomic_DNA"/>
</dbReference>
<accession>A0ABW7QTP5</accession>
<organism evidence="2 3">
    <name type="scientific">Streptomyces longisporoflavus</name>
    <dbReference type="NCBI Taxonomy" id="28044"/>
    <lineage>
        <taxon>Bacteria</taxon>
        <taxon>Bacillati</taxon>
        <taxon>Actinomycetota</taxon>
        <taxon>Actinomycetes</taxon>
        <taxon>Kitasatosporales</taxon>
        <taxon>Streptomycetaceae</taxon>
        <taxon>Streptomyces</taxon>
    </lineage>
</organism>
<reference evidence="2 3" key="1">
    <citation type="submission" date="2024-10" db="EMBL/GenBank/DDBJ databases">
        <title>The Natural Products Discovery Center: Release of the First 8490 Sequenced Strains for Exploring Actinobacteria Biosynthetic Diversity.</title>
        <authorList>
            <person name="Kalkreuter E."/>
            <person name="Kautsar S.A."/>
            <person name="Yang D."/>
            <person name="Bader C.D."/>
            <person name="Teijaro C.N."/>
            <person name="Fluegel L."/>
            <person name="Davis C.M."/>
            <person name="Simpson J.R."/>
            <person name="Lauterbach L."/>
            <person name="Steele A.D."/>
            <person name="Gui C."/>
            <person name="Meng S."/>
            <person name="Li G."/>
            <person name="Viehrig K."/>
            <person name="Ye F."/>
            <person name="Su P."/>
            <person name="Kiefer A.F."/>
            <person name="Nichols A."/>
            <person name="Cepeda A.J."/>
            <person name="Yan W."/>
            <person name="Fan B."/>
            <person name="Jiang Y."/>
            <person name="Adhikari A."/>
            <person name="Zheng C.-J."/>
            <person name="Schuster L."/>
            <person name="Cowan T.M."/>
            <person name="Smanski M.J."/>
            <person name="Chevrette M.G."/>
            <person name="De Carvalho L.P.S."/>
            <person name="Shen B."/>
        </authorList>
    </citation>
    <scope>NUCLEOTIDE SEQUENCE [LARGE SCALE GENOMIC DNA]</scope>
    <source>
        <strain evidence="2 3">NPDC017990</strain>
    </source>
</reference>
<evidence type="ECO:0000313" key="3">
    <source>
        <dbReference type="Proteomes" id="UP001610818"/>
    </source>
</evidence>